<feature type="compositionally biased region" description="Polar residues" evidence="1">
    <location>
        <begin position="122"/>
        <end position="135"/>
    </location>
</feature>
<protein>
    <submittedName>
        <fullName evidence="2">Uncharacterized protein</fullName>
    </submittedName>
</protein>
<dbReference type="OrthoDB" id="3249923at2759"/>
<dbReference type="STRING" id="39966.A0A369K9R5"/>
<dbReference type="Proteomes" id="UP000076154">
    <property type="component" value="Unassembled WGS sequence"/>
</dbReference>
<feature type="compositionally biased region" description="Polar residues" evidence="1">
    <location>
        <begin position="1"/>
        <end position="11"/>
    </location>
</feature>
<comment type="caution">
    <text evidence="2">The sequence shown here is derived from an EMBL/GenBank/DDBJ whole genome shotgun (WGS) entry which is preliminary data.</text>
</comment>
<feature type="region of interest" description="Disordered" evidence="1">
    <location>
        <begin position="212"/>
        <end position="374"/>
    </location>
</feature>
<feature type="compositionally biased region" description="Polar residues" evidence="1">
    <location>
        <begin position="580"/>
        <end position="589"/>
    </location>
</feature>
<feature type="region of interest" description="Disordered" evidence="1">
    <location>
        <begin position="1"/>
        <end position="184"/>
    </location>
</feature>
<sequence length="809" mass="90510">MEGASRASTAQMPKKQVGRKGVRGPTGRTTDPMFESATLRNLHDAHDRSIDHNEPPAFAKKSSSSSRAATRETSPVTEPSRPQAVLRSKNTRQKTTSKTASRSAMGPPSTTPFAGPSRAYHSATNVAGPSRITNPQHRETPTHSHPRTSLPLPSPTTGHRSRTHVRKVSTPRHPAESSSVRRLSVITASTPEKIHAVKSTASVIPFWQLADGERAKERGSQRPLEEDDRPPAGFDFIKRKAISTRQRDVPQNRTAELRTNGTPRAYLGRNFKLRKEGEPDDSDEPMDEDIPDEPPRNTLPRMVQMGVKAARKREWPQPTADSPETSDDSEESPTEDEAEIDELESDDDKPETDDSDIQEIPPIRGQSYSPPEIIFLDPPPRTVKMLAESPPPEVLRLVQQTLVEPSEELINAIETLSLSSVRMQKTKQLPFLLRNLRTGFESRCRSLDIPTESISEELVPVTVRYIYSSDDDNQHVFETQTQHWICPLCELHGVFQTREMLASHLSWDHDEVDVHWEHMQDRAWLLEVMIRDTLPVEERRATPVVDVKERDVTPPPAALSEEPLSPFPFVALSPPEPRQAVSQRGTPATITPAKFKPRSPPPQSPTPSARASTITSSRARSTTVASTTTTTTTATAATASTSHTERPSRYPTPPPASNPLGPSAQPPYLPAKSEYGGPDIHYSCRPGGACLFDLLNTLSLEPFGVLAWDILDREDEIYDSDNVRDEYKVMHALWARWIVLNRNTFVADYYKGTIAFVNAYWRMIHRAAGWDALRYWLLMLLANRFINGNEVARILKHYEGLTGMDSWYD</sequence>
<keyword evidence="3" id="KW-1185">Reference proteome</keyword>
<feature type="compositionally biased region" description="Polar residues" evidence="1">
    <location>
        <begin position="93"/>
        <end position="102"/>
    </location>
</feature>
<feature type="compositionally biased region" description="Basic and acidic residues" evidence="1">
    <location>
        <begin position="41"/>
        <end position="54"/>
    </location>
</feature>
<name>A0A369K9R5_HYPMA</name>
<reference evidence="2" key="1">
    <citation type="submission" date="2018-04" db="EMBL/GenBank/DDBJ databases">
        <title>Whole genome sequencing of Hypsizygus marmoreus.</title>
        <authorList>
            <person name="Choi I.-G."/>
            <person name="Min B."/>
            <person name="Kim J.-G."/>
            <person name="Kim S."/>
            <person name="Oh Y.-L."/>
            <person name="Kong W.-S."/>
            <person name="Park H."/>
            <person name="Jeong J."/>
            <person name="Song E.-S."/>
        </authorList>
    </citation>
    <scope>NUCLEOTIDE SEQUENCE [LARGE SCALE GENOMIC DNA]</scope>
    <source>
        <strain evidence="2">51987-8</strain>
    </source>
</reference>
<evidence type="ECO:0000313" key="2">
    <source>
        <dbReference type="EMBL" id="RDB30322.1"/>
    </source>
</evidence>
<feature type="compositionally biased region" description="Basic and acidic residues" evidence="1">
    <location>
        <begin position="212"/>
        <end position="224"/>
    </location>
</feature>
<proteinExistence type="predicted"/>
<gene>
    <name evidence="2" type="ORF">Hypma_007240</name>
</gene>
<evidence type="ECO:0000256" key="1">
    <source>
        <dbReference type="SAM" id="MobiDB-lite"/>
    </source>
</evidence>
<dbReference type="PANTHER" id="PTHR48125:SF12">
    <property type="entry name" value="AT HOOK TRANSCRIPTION FACTOR FAMILY-RELATED"/>
    <property type="match status" value="1"/>
</dbReference>
<feature type="region of interest" description="Disordered" evidence="1">
    <location>
        <begin position="547"/>
        <end position="672"/>
    </location>
</feature>
<feature type="compositionally biased region" description="Low complexity" evidence="1">
    <location>
        <begin position="55"/>
        <end position="74"/>
    </location>
</feature>
<feature type="compositionally biased region" description="Polar residues" evidence="1">
    <location>
        <begin position="251"/>
        <end position="262"/>
    </location>
</feature>
<accession>A0A369K9R5</accession>
<feature type="compositionally biased region" description="Low complexity" evidence="1">
    <location>
        <begin position="148"/>
        <end position="157"/>
    </location>
</feature>
<dbReference type="PANTHER" id="PTHR48125">
    <property type="entry name" value="LP07818P1"/>
    <property type="match status" value="1"/>
</dbReference>
<dbReference type="EMBL" id="LUEZ02000005">
    <property type="protein sequence ID" value="RDB30322.1"/>
    <property type="molecule type" value="Genomic_DNA"/>
</dbReference>
<dbReference type="AlphaFoldDB" id="A0A369K9R5"/>
<dbReference type="InParanoid" id="A0A369K9R5"/>
<organism evidence="2 3">
    <name type="scientific">Hypsizygus marmoreus</name>
    <name type="common">White beech mushroom</name>
    <name type="synonym">Agaricus marmoreus</name>
    <dbReference type="NCBI Taxonomy" id="39966"/>
    <lineage>
        <taxon>Eukaryota</taxon>
        <taxon>Fungi</taxon>
        <taxon>Dikarya</taxon>
        <taxon>Basidiomycota</taxon>
        <taxon>Agaricomycotina</taxon>
        <taxon>Agaricomycetes</taxon>
        <taxon>Agaricomycetidae</taxon>
        <taxon>Agaricales</taxon>
        <taxon>Tricholomatineae</taxon>
        <taxon>Lyophyllaceae</taxon>
        <taxon>Hypsizygus</taxon>
    </lineage>
</organism>
<feature type="compositionally biased region" description="Low complexity" evidence="1">
    <location>
        <begin position="606"/>
        <end position="642"/>
    </location>
</feature>
<feature type="compositionally biased region" description="Basic residues" evidence="1">
    <location>
        <begin position="159"/>
        <end position="170"/>
    </location>
</feature>
<feature type="compositionally biased region" description="Acidic residues" evidence="1">
    <location>
        <begin position="324"/>
        <end position="357"/>
    </location>
</feature>
<evidence type="ECO:0000313" key="3">
    <source>
        <dbReference type="Proteomes" id="UP000076154"/>
    </source>
</evidence>
<feature type="compositionally biased region" description="Acidic residues" evidence="1">
    <location>
        <begin position="278"/>
        <end position="292"/>
    </location>
</feature>